<dbReference type="InterPro" id="IPR001148">
    <property type="entry name" value="CA_dom"/>
</dbReference>
<dbReference type="OrthoDB" id="429145at2759"/>
<dbReference type="EC" id="4.2.1.1" evidence="4"/>
<gene>
    <name evidence="6" type="ORF">CAPTEDRAFT_65647</name>
</gene>
<dbReference type="InterPro" id="IPR018338">
    <property type="entry name" value="Carbonic_anhydrase_a-class_CS"/>
</dbReference>
<dbReference type="GO" id="GO:0008270">
    <property type="term" value="F:zinc ion binding"/>
    <property type="evidence" value="ECO:0007669"/>
    <property type="project" value="UniProtKB-UniRule"/>
</dbReference>
<dbReference type="Gene3D" id="3.10.200.10">
    <property type="entry name" value="Alpha carbonic anhydrase"/>
    <property type="match status" value="1"/>
</dbReference>
<proteinExistence type="inferred from homology"/>
<dbReference type="InterPro" id="IPR023561">
    <property type="entry name" value="Carbonic_anhydrase_a-class"/>
</dbReference>
<keyword evidence="3 4" id="KW-0862">Zinc</keyword>
<dbReference type="CDD" id="cd00326">
    <property type="entry name" value="alpha_CA"/>
    <property type="match status" value="1"/>
</dbReference>
<feature type="non-terminal residue" evidence="6">
    <location>
        <position position="1"/>
    </location>
</feature>
<feature type="non-terminal residue" evidence="6">
    <location>
        <position position="246"/>
    </location>
</feature>
<evidence type="ECO:0000256" key="4">
    <source>
        <dbReference type="RuleBase" id="RU367011"/>
    </source>
</evidence>
<keyword evidence="2 4" id="KW-0479">Metal-binding</keyword>
<sequence length="246" mass="27419">SGPRCWANCEEWKYCADRSQSPIDLDSGIALKLADFEPLSTLGYNETDDFSITNNGHTVEVAPPGGFEAVISGMELPGVYKLAQFHLHWAETSAHGSEHTINGQEFPMEAHFVHYNTDYSDIEEAMDKDEGLAVLGFMFRVSPVDNSALNGILQALDDVTFKDTSNVSITLDDLLRPRMDEFFRYSGSLTTPPCYESVVWTVFADSPIEISELQLAAFRTKLFLGYDENSGLLDINYRPPLSLGER</sequence>
<reference evidence="7" key="3">
    <citation type="submission" date="2015-06" db="UniProtKB">
        <authorList>
            <consortium name="EnsemblMetazoa"/>
        </authorList>
    </citation>
    <scope>IDENTIFICATION</scope>
</reference>
<dbReference type="PROSITE" id="PS51144">
    <property type="entry name" value="ALPHA_CA_2"/>
    <property type="match status" value="1"/>
</dbReference>
<dbReference type="InterPro" id="IPR036398">
    <property type="entry name" value="CA_dom_sf"/>
</dbReference>
<dbReference type="EMBL" id="AMQN01013077">
    <property type="status" value="NOT_ANNOTATED_CDS"/>
    <property type="molecule type" value="Genomic_DNA"/>
</dbReference>
<dbReference type="PROSITE" id="PS00162">
    <property type="entry name" value="ALPHA_CA_1"/>
    <property type="match status" value="1"/>
</dbReference>
<dbReference type="OMA" id="THESVKP"/>
<dbReference type="EnsemblMetazoa" id="CapteT65647">
    <property type="protein sequence ID" value="CapteP65647"/>
    <property type="gene ID" value="CapteG65647"/>
</dbReference>
<dbReference type="Proteomes" id="UP000014760">
    <property type="component" value="Unassembled WGS sequence"/>
</dbReference>
<reference evidence="8" key="1">
    <citation type="submission" date="2012-12" db="EMBL/GenBank/DDBJ databases">
        <authorList>
            <person name="Hellsten U."/>
            <person name="Grimwood J."/>
            <person name="Chapman J.A."/>
            <person name="Shapiro H."/>
            <person name="Aerts A."/>
            <person name="Otillar R.P."/>
            <person name="Terry A.Y."/>
            <person name="Boore J.L."/>
            <person name="Simakov O."/>
            <person name="Marletaz F."/>
            <person name="Cho S.-J."/>
            <person name="Edsinger-Gonzales E."/>
            <person name="Havlak P."/>
            <person name="Kuo D.-H."/>
            <person name="Larsson T."/>
            <person name="Lv J."/>
            <person name="Arendt D."/>
            <person name="Savage R."/>
            <person name="Osoegawa K."/>
            <person name="de Jong P."/>
            <person name="Lindberg D.R."/>
            <person name="Seaver E.C."/>
            <person name="Weisblat D.A."/>
            <person name="Putnam N.H."/>
            <person name="Grigoriev I.V."/>
            <person name="Rokhsar D.S."/>
        </authorList>
    </citation>
    <scope>NUCLEOTIDE SEQUENCE</scope>
    <source>
        <strain evidence="8">I ESC-2004</strain>
    </source>
</reference>
<protein>
    <recommendedName>
        <fullName evidence="4">Carbonic anhydrase</fullName>
        <ecNumber evidence="4">4.2.1.1</ecNumber>
    </recommendedName>
</protein>
<comment type="similarity">
    <text evidence="1 4">Belongs to the alpha-carbonic anhydrase family.</text>
</comment>
<dbReference type="GO" id="GO:0004089">
    <property type="term" value="F:carbonate dehydratase activity"/>
    <property type="evidence" value="ECO:0007669"/>
    <property type="project" value="UniProtKB-UniRule"/>
</dbReference>
<dbReference type="PANTHER" id="PTHR18952">
    <property type="entry name" value="CARBONIC ANHYDRASE"/>
    <property type="match status" value="1"/>
</dbReference>
<dbReference type="EMBL" id="KB309945">
    <property type="protein sequence ID" value="ELT92918.1"/>
    <property type="molecule type" value="Genomic_DNA"/>
</dbReference>
<comment type="cofactor">
    <cofactor evidence="4">
        <name>Zn(2+)</name>
        <dbReference type="ChEBI" id="CHEBI:29105"/>
    </cofactor>
</comment>
<comment type="function">
    <text evidence="4">Reversible hydration of carbon dioxide.</text>
</comment>
<evidence type="ECO:0000259" key="5">
    <source>
        <dbReference type="PROSITE" id="PS51144"/>
    </source>
</evidence>
<evidence type="ECO:0000256" key="2">
    <source>
        <dbReference type="ARBA" id="ARBA00022723"/>
    </source>
</evidence>
<dbReference type="Pfam" id="PF00194">
    <property type="entry name" value="Carb_anhydrase"/>
    <property type="match status" value="1"/>
</dbReference>
<evidence type="ECO:0000256" key="1">
    <source>
        <dbReference type="ARBA" id="ARBA00010718"/>
    </source>
</evidence>
<dbReference type="AlphaFoldDB" id="R7TGJ8"/>
<accession>R7TGJ8</accession>
<dbReference type="HOGENOM" id="CLU_039326_2_2_1"/>
<keyword evidence="8" id="KW-1185">Reference proteome</keyword>
<evidence type="ECO:0000256" key="3">
    <source>
        <dbReference type="ARBA" id="ARBA00022833"/>
    </source>
</evidence>
<organism evidence="6">
    <name type="scientific">Capitella teleta</name>
    <name type="common">Polychaete worm</name>
    <dbReference type="NCBI Taxonomy" id="283909"/>
    <lineage>
        <taxon>Eukaryota</taxon>
        <taxon>Metazoa</taxon>
        <taxon>Spiralia</taxon>
        <taxon>Lophotrochozoa</taxon>
        <taxon>Annelida</taxon>
        <taxon>Polychaeta</taxon>
        <taxon>Sedentaria</taxon>
        <taxon>Scolecida</taxon>
        <taxon>Capitellidae</taxon>
        <taxon>Capitella</taxon>
    </lineage>
</organism>
<keyword evidence="4" id="KW-0456">Lyase</keyword>
<dbReference type="STRING" id="283909.R7TGJ8"/>
<evidence type="ECO:0000313" key="8">
    <source>
        <dbReference type="Proteomes" id="UP000014760"/>
    </source>
</evidence>
<dbReference type="GO" id="GO:0005886">
    <property type="term" value="C:plasma membrane"/>
    <property type="evidence" value="ECO:0007669"/>
    <property type="project" value="TreeGrafter"/>
</dbReference>
<reference evidence="6 8" key="2">
    <citation type="journal article" date="2013" name="Nature">
        <title>Insights into bilaterian evolution from three spiralian genomes.</title>
        <authorList>
            <person name="Simakov O."/>
            <person name="Marletaz F."/>
            <person name="Cho S.J."/>
            <person name="Edsinger-Gonzales E."/>
            <person name="Havlak P."/>
            <person name="Hellsten U."/>
            <person name="Kuo D.H."/>
            <person name="Larsson T."/>
            <person name="Lv J."/>
            <person name="Arendt D."/>
            <person name="Savage R."/>
            <person name="Osoegawa K."/>
            <person name="de Jong P."/>
            <person name="Grimwood J."/>
            <person name="Chapman J.A."/>
            <person name="Shapiro H."/>
            <person name="Aerts A."/>
            <person name="Otillar R.P."/>
            <person name="Terry A.Y."/>
            <person name="Boore J.L."/>
            <person name="Grigoriev I.V."/>
            <person name="Lindberg D.R."/>
            <person name="Seaver E.C."/>
            <person name="Weisblat D.A."/>
            <person name="Putnam N.H."/>
            <person name="Rokhsar D.S."/>
        </authorList>
    </citation>
    <scope>NUCLEOTIDE SEQUENCE</scope>
    <source>
        <strain evidence="6 8">I ESC-2004</strain>
    </source>
</reference>
<dbReference type="PANTHER" id="PTHR18952:SF278">
    <property type="entry name" value="CARBONIC ANHYDRASE"/>
    <property type="match status" value="1"/>
</dbReference>
<feature type="domain" description="Alpha-carbonic anhydrase" evidence="5">
    <location>
        <begin position="1"/>
        <end position="246"/>
    </location>
</feature>
<dbReference type="SUPFAM" id="SSF51069">
    <property type="entry name" value="Carbonic anhydrase"/>
    <property type="match status" value="1"/>
</dbReference>
<name>R7TGJ8_CAPTE</name>
<dbReference type="SMART" id="SM01057">
    <property type="entry name" value="Carb_anhydrase"/>
    <property type="match status" value="1"/>
</dbReference>
<comment type="catalytic activity">
    <reaction evidence="4">
        <text>hydrogencarbonate + H(+) = CO2 + H2O</text>
        <dbReference type="Rhea" id="RHEA:10748"/>
        <dbReference type="ChEBI" id="CHEBI:15377"/>
        <dbReference type="ChEBI" id="CHEBI:15378"/>
        <dbReference type="ChEBI" id="CHEBI:16526"/>
        <dbReference type="ChEBI" id="CHEBI:17544"/>
        <dbReference type="EC" id="4.2.1.1"/>
    </reaction>
</comment>
<evidence type="ECO:0000313" key="7">
    <source>
        <dbReference type="EnsemblMetazoa" id="CapteP65647"/>
    </source>
</evidence>
<evidence type="ECO:0000313" key="6">
    <source>
        <dbReference type="EMBL" id="ELT92918.1"/>
    </source>
</evidence>